<dbReference type="EMBL" id="KB320614">
    <property type="protein sequence ID" value="ELW67421.1"/>
    <property type="molecule type" value="Genomic_DNA"/>
</dbReference>
<sequence length="150" mass="17057">MGRELVFALWHRAIKNGKGLHSKKEVPIHRVADISGDTQKAKQFLPFLQRAGRSEAIVEYVFSGSRLKLYLPKETCLITFLLAGIECPRGARNLPGLVQEGEPFSEEAMLFTKELVLQRECLTDSSRQHPVMHLKYRNEVTGYKYERGPG</sequence>
<reference evidence="3" key="1">
    <citation type="submission" date="2012-07" db="EMBL/GenBank/DDBJ databases">
        <title>Genome of the Chinese tree shrew, a rising model animal genetically related to primates.</title>
        <authorList>
            <person name="Zhang G."/>
            <person name="Fan Y."/>
            <person name="Yao Y."/>
            <person name="Huang Z."/>
        </authorList>
    </citation>
    <scope>NUCLEOTIDE SEQUENCE [LARGE SCALE GENOMIC DNA]</scope>
</reference>
<dbReference type="PANTHER" id="PTHR12302">
    <property type="entry name" value="EBNA2 BINDING PROTEIN P100"/>
    <property type="match status" value="1"/>
</dbReference>
<dbReference type="GO" id="GO:0005634">
    <property type="term" value="C:nucleus"/>
    <property type="evidence" value="ECO:0007669"/>
    <property type="project" value="TreeGrafter"/>
</dbReference>
<evidence type="ECO:0000259" key="1">
    <source>
        <dbReference type="SMART" id="SM00318"/>
    </source>
</evidence>
<dbReference type="Proteomes" id="UP000011518">
    <property type="component" value="Unassembled WGS sequence"/>
</dbReference>
<dbReference type="InterPro" id="IPR035437">
    <property type="entry name" value="SNase_OB-fold_sf"/>
</dbReference>
<reference evidence="3" key="2">
    <citation type="journal article" date="2013" name="Nat. Commun.">
        <title>Genome of the Chinese tree shrew.</title>
        <authorList>
            <person name="Fan Y."/>
            <person name="Huang Z.Y."/>
            <person name="Cao C.C."/>
            <person name="Chen C.S."/>
            <person name="Chen Y.X."/>
            <person name="Fan D.D."/>
            <person name="He J."/>
            <person name="Hou H.L."/>
            <person name="Hu L."/>
            <person name="Hu X.T."/>
            <person name="Jiang X.T."/>
            <person name="Lai R."/>
            <person name="Lang Y.S."/>
            <person name="Liang B."/>
            <person name="Liao S.G."/>
            <person name="Mu D."/>
            <person name="Ma Y.Y."/>
            <person name="Niu Y.Y."/>
            <person name="Sun X.Q."/>
            <person name="Xia J.Q."/>
            <person name="Xiao J."/>
            <person name="Xiong Z.Q."/>
            <person name="Xu L."/>
            <person name="Yang L."/>
            <person name="Zhang Y."/>
            <person name="Zhao W."/>
            <person name="Zhao X.D."/>
            <person name="Zheng Y.T."/>
            <person name="Zhou J.M."/>
            <person name="Zhu Y.B."/>
            <person name="Zhang G.J."/>
            <person name="Wang J."/>
            <person name="Yao Y.G."/>
        </authorList>
    </citation>
    <scope>NUCLEOTIDE SEQUENCE [LARGE SCALE GENOMIC DNA]</scope>
</reference>
<dbReference type="InterPro" id="IPR016071">
    <property type="entry name" value="Staphylococal_nuclease_OB-fold"/>
</dbReference>
<dbReference type="GO" id="GO:0003723">
    <property type="term" value="F:RNA binding"/>
    <property type="evidence" value="ECO:0007669"/>
    <property type="project" value="TreeGrafter"/>
</dbReference>
<evidence type="ECO:0000313" key="3">
    <source>
        <dbReference type="Proteomes" id="UP000011518"/>
    </source>
</evidence>
<evidence type="ECO:0000313" key="2">
    <source>
        <dbReference type="EMBL" id="ELW67421.1"/>
    </source>
</evidence>
<proteinExistence type="predicted"/>
<dbReference type="GO" id="GO:0006402">
    <property type="term" value="P:mRNA catabolic process"/>
    <property type="evidence" value="ECO:0007669"/>
    <property type="project" value="TreeGrafter"/>
</dbReference>
<dbReference type="GO" id="GO:0004518">
    <property type="term" value="F:nuclease activity"/>
    <property type="evidence" value="ECO:0007669"/>
    <property type="project" value="TreeGrafter"/>
</dbReference>
<name>L9KX78_TUPCH</name>
<dbReference type="GO" id="GO:0005829">
    <property type="term" value="C:cytosol"/>
    <property type="evidence" value="ECO:0007669"/>
    <property type="project" value="TreeGrafter"/>
</dbReference>
<feature type="domain" description="TNase-like" evidence="1">
    <location>
        <begin position="52"/>
        <end position="145"/>
    </location>
</feature>
<dbReference type="Gene3D" id="2.40.50.90">
    <property type="match status" value="1"/>
</dbReference>
<organism evidence="2 3">
    <name type="scientific">Tupaia chinensis</name>
    <name type="common">Chinese tree shrew</name>
    <name type="synonym">Tupaia belangeri chinensis</name>
    <dbReference type="NCBI Taxonomy" id="246437"/>
    <lineage>
        <taxon>Eukaryota</taxon>
        <taxon>Metazoa</taxon>
        <taxon>Chordata</taxon>
        <taxon>Craniata</taxon>
        <taxon>Vertebrata</taxon>
        <taxon>Euteleostomi</taxon>
        <taxon>Mammalia</taxon>
        <taxon>Eutheria</taxon>
        <taxon>Euarchontoglires</taxon>
        <taxon>Scandentia</taxon>
        <taxon>Tupaiidae</taxon>
        <taxon>Tupaia</taxon>
    </lineage>
</organism>
<keyword evidence="3" id="KW-1185">Reference proteome</keyword>
<dbReference type="InParanoid" id="L9KX78"/>
<dbReference type="SUPFAM" id="SSF50199">
    <property type="entry name" value="Staphylococcal nuclease"/>
    <property type="match status" value="1"/>
</dbReference>
<dbReference type="STRING" id="246437.L9KX78"/>
<protein>
    <submittedName>
        <fullName evidence="2">Staphylococcal nuclease domain-containing protein 1</fullName>
    </submittedName>
</protein>
<dbReference type="SMART" id="SM00318">
    <property type="entry name" value="SNc"/>
    <property type="match status" value="1"/>
</dbReference>
<dbReference type="AlphaFoldDB" id="L9KX78"/>
<accession>L9KX78</accession>
<dbReference type="PANTHER" id="PTHR12302:SF2">
    <property type="entry name" value="STAPHYLOCOCCAL NUCLEASE DOMAIN-CONTAINING PROTEIN 1"/>
    <property type="match status" value="1"/>
</dbReference>
<gene>
    <name evidence="2" type="ORF">TREES_T100014602</name>
</gene>